<name>A0A8E0RQR2_9TREM</name>
<keyword evidence="2" id="KW-0812">Transmembrane</keyword>
<feature type="transmembrane region" description="Helical" evidence="2">
    <location>
        <begin position="12"/>
        <end position="29"/>
    </location>
</feature>
<dbReference type="Pfam" id="PF23201">
    <property type="entry name" value="DUF7062"/>
    <property type="match status" value="1"/>
</dbReference>
<keyword evidence="2" id="KW-0472">Membrane</keyword>
<dbReference type="EMBL" id="LUCM01006829">
    <property type="protein sequence ID" value="KAA0190716.1"/>
    <property type="molecule type" value="Genomic_DNA"/>
</dbReference>
<dbReference type="InterPro" id="IPR056188">
    <property type="entry name" value="NOMO_6th"/>
</dbReference>
<accession>A0A8E0RQR2</accession>
<keyword evidence="2" id="KW-1133">Transmembrane helix</keyword>
<dbReference type="Pfam" id="PF22898">
    <property type="entry name" value="NOMO1-like_1st"/>
    <property type="match status" value="1"/>
</dbReference>
<dbReference type="InterPro" id="IPR055074">
    <property type="entry name" value="NOMO1-3_2nd"/>
</dbReference>
<evidence type="ECO:0000313" key="10">
    <source>
        <dbReference type="Proteomes" id="UP000728185"/>
    </source>
</evidence>
<feature type="domain" description="NOMO sixth transthyretin-like" evidence="7">
    <location>
        <begin position="524"/>
        <end position="639"/>
    </location>
</feature>
<dbReference type="Pfam" id="PF23193">
    <property type="entry name" value="NOMO_3rd"/>
    <property type="match status" value="1"/>
</dbReference>
<evidence type="ECO:0000256" key="2">
    <source>
        <dbReference type="SAM" id="Phobius"/>
    </source>
</evidence>
<dbReference type="InterPro" id="IPR055075">
    <property type="entry name" value="NOMO-like_N"/>
</dbReference>
<gene>
    <name evidence="9" type="ORF">FBUS_07432</name>
</gene>
<dbReference type="PANTHER" id="PTHR23303">
    <property type="entry name" value="CARBOXYPEPTIDASE REGULATORY REGION-CONTAINING"/>
    <property type="match status" value="1"/>
</dbReference>
<evidence type="ECO:0008006" key="11">
    <source>
        <dbReference type="Google" id="ProtNLM"/>
    </source>
</evidence>
<dbReference type="OrthoDB" id="10263633at2759"/>
<dbReference type="Pfam" id="PF23194">
    <property type="entry name" value="NOMO_5th"/>
    <property type="match status" value="1"/>
</dbReference>
<dbReference type="GO" id="GO:0005789">
    <property type="term" value="C:endoplasmic reticulum membrane"/>
    <property type="evidence" value="ECO:0007669"/>
    <property type="project" value="TreeGrafter"/>
</dbReference>
<dbReference type="InterPro" id="IPR056189">
    <property type="entry name" value="NOMO_3rd"/>
</dbReference>
<dbReference type="Pfam" id="PF23196">
    <property type="entry name" value="NOMO_6th"/>
    <property type="match status" value="1"/>
</dbReference>
<feature type="domain" description="DUF7062" evidence="8">
    <location>
        <begin position="640"/>
        <end position="744"/>
    </location>
</feature>
<feature type="domain" description="NOMO-like N-terminal beta-sandwich" evidence="3">
    <location>
        <begin position="51"/>
        <end position="128"/>
    </location>
</feature>
<dbReference type="Proteomes" id="UP000728185">
    <property type="component" value="Unassembled WGS sequence"/>
</dbReference>
<evidence type="ECO:0000259" key="6">
    <source>
        <dbReference type="Pfam" id="PF23194"/>
    </source>
</evidence>
<dbReference type="AlphaFoldDB" id="A0A8E0RQR2"/>
<evidence type="ECO:0000259" key="7">
    <source>
        <dbReference type="Pfam" id="PF23196"/>
    </source>
</evidence>
<protein>
    <recommendedName>
        <fullName evidence="11">Nodal modulator 1</fullName>
    </recommendedName>
</protein>
<dbReference type="Gene3D" id="2.60.40.1120">
    <property type="entry name" value="Carboxypeptidase-like, regulatory domain"/>
    <property type="match status" value="1"/>
</dbReference>
<dbReference type="PANTHER" id="PTHR23303:SF14">
    <property type="entry name" value="BOS COMPLEX SUBUNIT NOMO1-RELATED"/>
    <property type="match status" value="1"/>
</dbReference>
<dbReference type="Pfam" id="PF22904">
    <property type="entry name" value="NOMO1-like_2nd"/>
    <property type="match status" value="1"/>
</dbReference>
<evidence type="ECO:0000259" key="8">
    <source>
        <dbReference type="Pfam" id="PF23201"/>
    </source>
</evidence>
<keyword evidence="10" id="KW-1185">Reference proteome</keyword>
<evidence type="ECO:0000259" key="4">
    <source>
        <dbReference type="Pfam" id="PF22904"/>
    </source>
</evidence>
<reference evidence="9" key="1">
    <citation type="submission" date="2019-05" db="EMBL/GenBank/DDBJ databases">
        <title>Annotation for the trematode Fasciolopsis buski.</title>
        <authorList>
            <person name="Choi Y.-J."/>
        </authorList>
    </citation>
    <scope>NUCLEOTIDE SEQUENCE</scope>
    <source>
        <strain evidence="9">HT</strain>
        <tissue evidence="9">Whole worm</tissue>
    </source>
</reference>
<sequence length="924" mass="100938">MNVKAIEFWPSLAYYLSFLAVLLIGYSANAQLGATVVGCGGFIRWHSPSVTSKIDYQKLKVNLYLSESDKLKDVTEVLPNGAFSVPLYDKGPYRLKLATPPGWYVTPADGYLLDLRTNPEACSSDFNFDILGFTVTGRVVTFGLDTGPSNLLVRLTSISDGSEIHTRTFAGGSFGVGPVVPGEYILTVSDGEQIVTENVRARQTVSVGATNVALHEAVVLLGHFVRGDVTDFDRRPLSGVTIYLLTTSSTVNIDCTRIPEAAKMNVRIPPPLIVENVYPACQTITDVSGQFSFNRLPGGEYILLPHHSLNGPEKSQSSVLLSFEPSSVRINVAHNDIQLDSPAFHTSAFQLPPGRLTWPNGQPIRGAKVFLGDSTEATTTSDHNGFYQVGFIQPGQFVIHVVAEDAEFANVTTNLSVVTKHLPNFEPIRFSVCGQLDATDDLLNGQYQFELHVQIKDLKSGSVSRVATQSHPHGFRFCALLNPGRYELLPDVRTKDNANQPVVFSPPSHFVEVSSGPVLNVTFSQFTAKVSGRVTCLVPCASAAEGSFVVRLSSIRDNNGPSIVRTVQPKFNSKADKTGDFEFDRVFPGAYRIAILSSVEDAAVPVDGWCWSSAGNSRVIRVMQNNLHWRDEPTLDFAQTGFTVRVIFDPPPMVLRNTQPELILSASDKVISGQQNDSSSNTQIHWKIGLHPTKVCLPSADRIYNLNVSSPCFKLSQPSPSQIRPARDCSPLLARSPLVRLTVAQLPLLIQLSHSHIFDPAGHSILTGTPMMVEVTHLSDPSTDKMIRKVMAQWSDYETGAVAPPVARTLIWIDTHQTVRIKPRMSLGVPGRWFYTQIVPADAAVINLSDAPENNAEAHTDLVEFAPPANLPSHNQPTTPMEFAHCSALYHSNLTVRFPLELGVTLCGKLIPPIEKVGSHLTLP</sequence>
<dbReference type="InterPro" id="IPR055490">
    <property type="entry name" value="DUF7062"/>
</dbReference>
<dbReference type="SUPFAM" id="SSF49464">
    <property type="entry name" value="Carboxypeptidase regulatory domain-like"/>
    <property type="match status" value="2"/>
</dbReference>
<dbReference type="InterPro" id="IPR051417">
    <property type="entry name" value="SDr/BOS_complex"/>
</dbReference>
<keyword evidence="1" id="KW-0732">Signal</keyword>
<feature type="domain" description="NOMO third transthyretin-like" evidence="5">
    <location>
        <begin position="223"/>
        <end position="346"/>
    </location>
</feature>
<evidence type="ECO:0000313" key="9">
    <source>
        <dbReference type="EMBL" id="KAA0190716.1"/>
    </source>
</evidence>
<feature type="domain" description="NOMO fifth transthyretin-like" evidence="6">
    <location>
        <begin position="431"/>
        <end position="523"/>
    </location>
</feature>
<dbReference type="InterPro" id="IPR056190">
    <property type="entry name" value="NOMO_5th"/>
</dbReference>
<evidence type="ECO:0000259" key="3">
    <source>
        <dbReference type="Pfam" id="PF22898"/>
    </source>
</evidence>
<proteinExistence type="predicted"/>
<comment type="caution">
    <text evidence="9">The sequence shown here is derived from an EMBL/GenBank/DDBJ whole genome shotgun (WGS) entry which is preliminary data.</text>
</comment>
<evidence type="ECO:0000256" key="1">
    <source>
        <dbReference type="ARBA" id="ARBA00022729"/>
    </source>
</evidence>
<evidence type="ECO:0000259" key="5">
    <source>
        <dbReference type="Pfam" id="PF23193"/>
    </source>
</evidence>
<dbReference type="InterPro" id="IPR008969">
    <property type="entry name" value="CarboxyPept-like_regulatory"/>
</dbReference>
<feature type="domain" description="NOMO second beta-sandwich" evidence="4">
    <location>
        <begin position="132"/>
        <end position="218"/>
    </location>
</feature>
<organism evidence="9 10">
    <name type="scientific">Fasciolopsis buskii</name>
    <dbReference type="NCBI Taxonomy" id="27845"/>
    <lineage>
        <taxon>Eukaryota</taxon>
        <taxon>Metazoa</taxon>
        <taxon>Spiralia</taxon>
        <taxon>Lophotrochozoa</taxon>
        <taxon>Platyhelminthes</taxon>
        <taxon>Trematoda</taxon>
        <taxon>Digenea</taxon>
        <taxon>Plagiorchiida</taxon>
        <taxon>Echinostomata</taxon>
        <taxon>Echinostomatoidea</taxon>
        <taxon>Fasciolidae</taxon>
        <taxon>Fasciolopsis</taxon>
    </lineage>
</organism>